<dbReference type="InterPro" id="IPR009081">
    <property type="entry name" value="PP-bd_ACP"/>
</dbReference>
<dbReference type="Gene3D" id="1.10.10.1830">
    <property type="entry name" value="Non-ribosomal peptide synthase, adenylation domain"/>
    <property type="match status" value="1"/>
</dbReference>
<evidence type="ECO:0000313" key="5">
    <source>
        <dbReference type="EMBL" id="MBB3122231.1"/>
    </source>
</evidence>
<dbReference type="Gene3D" id="3.40.50.1820">
    <property type="entry name" value="alpha/beta hydrolase"/>
    <property type="match status" value="2"/>
</dbReference>
<accession>A0A7W5BG21</accession>
<dbReference type="SUPFAM" id="SSF47336">
    <property type="entry name" value="ACP-like"/>
    <property type="match status" value="1"/>
</dbReference>
<dbReference type="NCBIfam" id="TIGR01733">
    <property type="entry name" value="AA-adenyl-dom"/>
    <property type="match status" value="1"/>
</dbReference>
<evidence type="ECO:0000256" key="3">
    <source>
        <dbReference type="ARBA" id="ARBA00022553"/>
    </source>
</evidence>
<dbReference type="FunFam" id="1.10.1200.10:FF:000005">
    <property type="entry name" value="Nonribosomal peptide synthetase 1"/>
    <property type="match status" value="1"/>
</dbReference>
<dbReference type="GO" id="GO:0031177">
    <property type="term" value="F:phosphopantetheine binding"/>
    <property type="evidence" value="ECO:0007669"/>
    <property type="project" value="InterPro"/>
</dbReference>
<dbReference type="Gene3D" id="3.40.50.980">
    <property type="match status" value="2"/>
</dbReference>
<dbReference type="SMART" id="SM00823">
    <property type="entry name" value="PKS_PP"/>
    <property type="match status" value="1"/>
</dbReference>
<dbReference type="FunFam" id="3.40.50.12780:FF:000012">
    <property type="entry name" value="Non-ribosomal peptide synthetase"/>
    <property type="match status" value="1"/>
</dbReference>
<dbReference type="RefSeq" id="WP_183443888.1">
    <property type="nucleotide sequence ID" value="NZ_JACHXD010000025.1"/>
</dbReference>
<dbReference type="InterPro" id="IPR045851">
    <property type="entry name" value="AMP-bd_C_sf"/>
</dbReference>
<dbReference type="CDD" id="cd19544">
    <property type="entry name" value="E-C_NRPS"/>
    <property type="match status" value="1"/>
</dbReference>
<keyword evidence="3" id="KW-0597">Phosphoprotein</keyword>
<dbReference type="Gene3D" id="2.30.38.10">
    <property type="entry name" value="Luciferase, Domain 3"/>
    <property type="match status" value="1"/>
</dbReference>
<reference evidence="5 6" key="1">
    <citation type="submission" date="2020-08" db="EMBL/GenBank/DDBJ databases">
        <title>Genomic Encyclopedia of Type Strains, Phase III (KMG-III): the genomes of soil and plant-associated and newly described type strains.</title>
        <authorList>
            <person name="Whitman W."/>
        </authorList>
    </citation>
    <scope>NUCLEOTIDE SEQUENCE [LARGE SCALE GENOMIC DNA]</scope>
    <source>
        <strain evidence="5 6">CECT 8897</strain>
    </source>
</reference>
<dbReference type="PANTHER" id="PTHR45527:SF1">
    <property type="entry name" value="FATTY ACID SYNTHASE"/>
    <property type="match status" value="1"/>
</dbReference>
<dbReference type="FunFam" id="3.40.50.980:FF:000001">
    <property type="entry name" value="Non-ribosomal peptide synthetase"/>
    <property type="match status" value="1"/>
</dbReference>
<dbReference type="InterPro" id="IPR000873">
    <property type="entry name" value="AMP-dep_synth/lig_dom"/>
</dbReference>
<dbReference type="Proteomes" id="UP000541535">
    <property type="component" value="Unassembled WGS sequence"/>
</dbReference>
<dbReference type="Gene3D" id="3.30.559.30">
    <property type="entry name" value="Nonribosomal peptide synthetase, condensation domain"/>
    <property type="match status" value="1"/>
</dbReference>
<dbReference type="InterPro" id="IPR020802">
    <property type="entry name" value="TesA-like"/>
</dbReference>
<comment type="cofactor">
    <cofactor evidence="1">
        <name>pantetheine 4'-phosphate</name>
        <dbReference type="ChEBI" id="CHEBI:47942"/>
    </cofactor>
</comment>
<gene>
    <name evidence="5" type="ORF">FHS03_005328</name>
</gene>
<dbReference type="InterPro" id="IPR044894">
    <property type="entry name" value="TubC_N_sf"/>
</dbReference>
<dbReference type="Pfam" id="PF18563">
    <property type="entry name" value="TubC_N"/>
    <property type="match status" value="1"/>
</dbReference>
<dbReference type="Pfam" id="PF00501">
    <property type="entry name" value="AMP-binding"/>
    <property type="match status" value="1"/>
</dbReference>
<dbReference type="PROSITE" id="PS50075">
    <property type="entry name" value="CARRIER"/>
    <property type="match status" value="1"/>
</dbReference>
<dbReference type="InterPro" id="IPR020806">
    <property type="entry name" value="PKS_PP-bd"/>
</dbReference>
<dbReference type="Pfam" id="PF08242">
    <property type="entry name" value="Methyltransf_12"/>
    <property type="match status" value="1"/>
</dbReference>
<dbReference type="SUPFAM" id="SSF56801">
    <property type="entry name" value="Acetyl-CoA synthetase-like"/>
    <property type="match status" value="1"/>
</dbReference>
<keyword evidence="2" id="KW-0596">Phosphopantetheine</keyword>
<feature type="domain" description="Carrier" evidence="4">
    <location>
        <begin position="1489"/>
        <end position="1563"/>
    </location>
</feature>
<dbReference type="Pfam" id="PF00975">
    <property type="entry name" value="Thioesterase"/>
    <property type="match status" value="2"/>
</dbReference>
<dbReference type="SUPFAM" id="SSF52777">
    <property type="entry name" value="CoA-dependent acyltransferases"/>
    <property type="match status" value="2"/>
</dbReference>
<comment type="caution">
    <text evidence="5">The sequence shown here is derived from an EMBL/GenBank/DDBJ whole genome shotgun (WGS) entry which is preliminary data.</text>
</comment>
<dbReference type="InterPro" id="IPR023213">
    <property type="entry name" value="CAT-like_dom_sf"/>
</dbReference>
<dbReference type="PANTHER" id="PTHR45527">
    <property type="entry name" value="NONRIBOSOMAL PEPTIDE SYNTHETASE"/>
    <property type="match status" value="1"/>
</dbReference>
<sequence length="2130" mass="229424">MTMENLLEQLNERGIVLALDGAELVVRGKKQGLDAALLAQLRQHKQALIGFLAAGGGAEGAAGAARDGIPVGSTAITPAMLPLVQLEQAQIDALVARVPGGAANVQDIYPLAPLHEGILFHHLLDGEGDPHLMSQLTSFDSRERADQYLRALQAVLDRHDMLRTAIQWENLPAPVQVVWRRAPLPLTELELDPGAGDIAQQLMARFDSRHYRLDLRQAPMMQGVLAHDPVQGRWLLLTLYHHLVGDRVALELLDRELEAHLLGAGGELPPAQPFRSFIAHLQRKGKGGQAGDEAFFHRMLGDVDEPTLPFGLQPGGCESGALDEARLHVDAALAARLRQCGRKLGVGPASLFHLAWAQVLARLSGRQDVVFATILSGRMTGGALTEGMLGMFMNTLPLRVRLDGGEVEAAVRQVQADLVELMQHEQASLTLAQRCSAVPAPAPLFSAMLNYRHSVSAGEARSSAARQAWQGIARLASTERNNYPLTLSVDDLGEGFHLTVLARAPASAQRVGRFMARALEQLAQALETAPNSALAELDVLPPDERAQMARWNASAAAYPLERGVHRLFEEQAARTPDATAVVHLDQTLSYAQLNARANRLARHLRALGVGPNVLAGICVERSLEMVVGILAILKAGGAYVPLDPAYPAERLGHMLRDAQLPVLLTQQGVLERLPQLAQQDSQVLCLDRDDGWLDTYDCANLEGGSGADDLAYAIYTSGSTGRPKGTLIHQRGLCNLVNWYIAQFGLGAQDRALLFSSFSFDLTQKNLFAPLLVGGQLHIPLEGYAPDQAPAYIAQHGITFINCAPSAFYPLLDYGLRQHGGTLRHVFLGGEPINAALLHGALGGMALQVHNTYGPTEASDVVAYYSWNPAEALDSLPIGRPVANARLYVLDGAGHLAPAGVAGEICVGGVGVGRGYLGRPEQTAERFGSDPYAPGEDGRLYRTGDIGRWREDGQLEFIGRRDFQVKLRGFRIELGEIEARLSEHPAVREAVAMVRQDGAAEQLVAYATLFDSSQIEGLPELQAEQVAAWRDAYDNTYSHSHTDNAVMDYAGWVSSYTGAPIPLEEMQEWRENTVCRIQALQPRRVLEIGCGSGLLLLQLAPHCEEYVGTDISPETLLRLGEKLDEHGLSQVSLHERGADNFDGFQAGQFDTIVINSVIQHFPGADYLMKVIHGALGLLSPQGKLFLGDLRNLNLFGAFHASTQLFRSADGDSAGDVRARVLKAMEMDTELLLAPDFFLALKTVESAIGSLQILPKAARYRNELTDYRYDVVLHRATLAPPCAPLQLDWEADHLSAQDLAQRLARHAAPLVLIRNIGNERVVWDAQLYQSLSTVQGASESSAAALSRQLRDPLHALHCLDPERLAQIAAQAGYELELSWTGCDAEGRYGAILRRHGDAANADAQAFPHECLAQGALPAQPRRYANDPLQYFIRARVGETLKQALQAALPEYMVPAHIVFLDQLPLTAHGKIDRAALPAPGLARQDSDYIAPRSVLERLLADTWTKLLKVERVGLHDDFFDLGGHSLLAVQAANVLKQAGVLMPVADLFKYRTVELLAAQLAAQAGAGADRQALPIRAGGRQKPLFLVHDGSGSLLYATALAQHLDSEIPVYGLPPEPLGEVRLHTVEGMASRLIGMMRAVQPHGPYRVAGYCAGGTVAYEIASQLLGDNEAVEFLGMLNTAYIPPGAYMQYLMPPKARLLAQAAPVAEADPALLPLFAELRQSAPAMSLQQLIEACQQQGMLPPTLAGMAVREIEQVLERLQALAIAADGGSYVSHPLPVPVHYFGAAENPADAPARGWDGALAAGQCRLSVVPGNHQSMLQPPHLATLAARMSQQLRAAAESPVMERAYSPLVALQTGAPEHTPVFCIPGAGANVGSFVALAAALGKETPVYGLQPRGLDGVAVPYASVETAAGDYVKAIRQLYPEGRVHLLGHSFGGWVACEIARQLHAAGCGRPALALVDSLPPSAPDACAEYTHAMVLRDMAAVLQEAAARPLNLVLGELEQASESAQYALLHRAMVDAGLMPERSLPNALRGPLRSFARCLRTAYAPEGQYPGPLLLVQAAGSAAAAGEEARRAQEQAWRAYAPRLRAWCAPGNHVTVLDEAHAGALAERLRVEWEAAAKIALAAQ</sequence>
<dbReference type="CDD" id="cd02440">
    <property type="entry name" value="AdoMet_MTases"/>
    <property type="match status" value="1"/>
</dbReference>
<dbReference type="InterPro" id="IPR013217">
    <property type="entry name" value="Methyltransf_12"/>
</dbReference>
<dbReference type="Gene3D" id="1.10.1200.10">
    <property type="entry name" value="ACP-like"/>
    <property type="match status" value="1"/>
</dbReference>
<dbReference type="SUPFAM" id="SSF53335">
    <property type="entry name" value="S-adenosyl-L-methionine-dependent methyltransferases"/>
    <property type="match status" value="1"/>
</dbReference>
<name>A0A7W5BG21_9BURK</name>
<dbReference type="SUPFAM" id="SSF53474">
    <property type="entry name" value="alpha/beta-Hydrolases"/>
    <property type="match status" value="2"/>
</dbReference>
<dbReference type="InterPro" id="IPR001031">
    <property type="entry name" value="Thioesterase"/>
</dbReference>
<dbReference type="Gene3D" id="3.40.50.150">
    <property type="entry name" value="Vaccinia Virus protein VP39"/>
    <property type="match status" value="1"/>
</dbReference>
<dbReference type="GO" id="GO:0003824">
    <property type="term" value="F:catalytic activity"/>
    <property type="evidence" value="ECO:0007669"/>
    <property type="project" value="InterPro"/>
</dbReference>
<dbReference type="Pfam" id="PF00550">
    <property type="entry name" value="PP-binding"/>
    <property type="match status" value="1"/>
</dbReference>
<dbReference type="GO" id="GO:0005737">
    <property type="term" value="C:cytoplasm"/>
    <property type="evidence" value="ECO:0007669"/>
    <property type="project" value="TreeGrafter"/>
</dbReference>
<dbReference type="Gene3D" id="3.30.559.10">
    <property type="entry name" value="Chloramphenicol acetyltransferase-like domain"/>
    <property type="match status" value="1"/>
</dbReference>
<dbReference type="InterPro" id="IPR041464">
    <property type="entry name" value="TubC_N"/>
</dbReference>
<dbReference type="EMBL" id="JACHXD010000025">
    <property type="protein sequence ID" value="MBB3122231.1"/>
    <property type="molecule type" value="Genomic_DNA"/>
</dbReference>
<evidence type="ECO:0000256" key="1">
    <source>
        <dbReference type="ARBA" id="ARBA00001957"/>
    </source>
</evidence>
<dbReference type="SMART" id="SM00824">
    <property type="entry name" value="PKS_TE"/>
    <property type="match status" value="1"/>
</dbReference>
<dbReference type="GO" id="GO:0009403">
    <property type="term" value="P:toxin biosynthetic process"/>
    <property type="evidence" value="ECO:0007669"/>
    <property type="project" value="UniProtKB-ARBA"/>
</dbReference>
<protein>
    <submittedName>
        <fullName evidence="5">Amino acid adenylation domain-containing protein</fullName>
    </submittedName>
</protein>
<evidence type="ECO:0000259" key="4">
    <source>
        <dbReference type="PROSITE" id="PS50075"/>
    </source>
</evidence>
<keyword evidence="6" id="KW-1185">Reference proteome</keyword>
<organism evidence="5 6">
    <name type="scientific">Pseudoduganella violacea</name>
    <dbReference type="NCBI Taxonomy" id="1715466"/>
    <lineage>
        <taxon>Bacteria</taxon>
        <taxon>Pseudomonadati</taxon>
        <taxon>Pseudomonadota</taxon>
        <taxon>Betaproteobacteria</taxon>
        <taxon>Burkholderiales</taxon>
        <taxon>Oxalobacteraceae</taxon>
        <taxon>Telluria group</taxon>
        <taxon>Pseudoduganella</taxon>
    </lineage>
</organism>
<dbReference type="Gene3D" id="3.30.300.30">
    <property type="match status" value="2"/>
</dbReference>
<dbReference type="Pfam" id="PF00668">
    <property type="entry name" value="Condensation"/>
    <property type="match status" value="1"/>
</dbReference>
<dbReference type="InterPro" id="IPR029058">
    <property type="entry name" value="AB_hydrolase_fold"/>
</dbReference>
<dbReference type="InterPro" id="IPR010071">
    <property type="entry name" value="AA_adenyl_dom"/>
</dbReference>
<evidence type="ECO:0000256" key="2">
    <source>
        <dbReference type="ARBA" id="ARBA00022450"/>
    </source>
</evidence>
<dbReference type="InterPro" id="IPR029063">
    <property type="entry name" value="SAM-dependent_MTases_sf"/>
</dbReference>
<dbReference type="InterPro" id="IPR036736">
    <property type="entry name" value="ACP-like_sf"/>
</dbReference>
<dbReference type="GO" id="GO:0043041">
    <property type="term" value="P:amino acid activation for nonribosomal peptide biosynthetic process"/>
    <property type="evidence" value="ECO:0007669"/>
    <property type="project" value="TreeGrafter"/>
</dbReference>
<evidence type="ECO:0000313" key="6">
    <source>
        <dbReference type="Proteomes" id="UP000541535"/>
    </source>
</evidence>
<dbReference type="InterPro" id="IPR001242">
    <property type="entry name" value="Condensation_dom"/>
</dbReference>
<dbReference type="CDD" id="cd05930">
    <property type="entry name" value="A_NRPS"/>
    <property type="match status" value="1"/>
</dbReference>
<proteinExistence type="predicted"/>